<dbReference type="PANTHER" id="PTHR42849">
    <property type="entry name" value="N-ACETYLNEURAMINATE LYASE"/>
    <property type="match status" value="1"/>
</dbReference>
<dbReference type="InterPro" id="IPR013785">
    <property type="entry name" value="Aldolase_TIM"/>
</dbReference>
<gene>
    <name evidence="3" type="ORF">ACIKP9_07010</name>
</gene>
<dbReference type="PRINTS" id="PR00146">
    <property type="entry name" value="DHPICSNTHASE"/>
</dbReference>
<reference evidence="3 4" key="1">
    <citation type="submission" date="2024-11" db="EMBL/GenBank/DDBJ databases">
        <authorList>
            <person name="Kaparullina E.N."/>
            <person name="Delegan Y.A."/>
            <person name="Doronina N.V."/>
        </authorList>
    </citation>
    <scope>NUCLEOTIDE SEQUENCE [LARGE SCALE GENOMIC DNA]</scope>
    <source>
        <strain evidence="3 4">7sh_L</strain>
    </source>
</reference>
<dbReference type="CDD" id="cd00408">
    <property type="entry name" value="DHDPS-like"/>
    <property type="match status" value="1"/>
</dbReference>
<dbReference type="Pfam" id="PF00701">
    <property type="entry name" value="DHDPS"/>
    <property type="match status" value="1"/>
</dbReference>
<protein>
    <submittedName>
        <fullName evidence="3">Dihydrodipicolinate synthase family protein</fullName>
    </submittedName>
</protein>
<dbReference type="SUPFAM" id="SSF51569">
    <property type="entry name" value="Aldolase"/>
    <property type="match status" value="1"/>
</dbReference>
<dbReference type="SMART" id="SM01130">
    <property type="entry name" value="DHDPS"/>
    <property type="match status" value="1"/>
</dbReference>
<dbReference type="Gene3D" id="3.20.20.70">
    <property type="entry name" value="Aldolase class I"/>
    <property type="match status" value="1"/>
</dbReference>
<comment type="caution">
    <text evidence="3">The sequence shown here is derived from an EMBL/GenBank/DDBJ whole genome shotgun (WGS) entry which is preliminary data.</text>
</comment>
<proteinExistence type="inferred from homology"/>
<dbReference type="Proteomes" id="UP001617669">
    <property type="component" value="Unassembled WGS sequence"/>
</dbReference>
<name>A0ABW8GKS5_9PROT</name>
<sequence length="306" mass="33825">MVNPMQISQMKFTGLCAFPLTPFNEEGFQEDAFISLIRRLVVAKVNSIGVLGSTGAYAYLNRQERAQVIELALEHARGIPVMAGIGALRVRDILLLAEDAQRLGVQAVMLAPMSYHKLTEDEVFDLYKTVTDHLSIPLCIYDNPGTTNFKFTDELLAQIAQLPFVRSIKIPPISAYLPDAKKRVDSLRKGIPSEVSIGISGDWSGLDGLRAGCDLWYSAIGGLIPETLMDIVHTANQGDFELADRTFQDMEVILDMFRRYGSIRVIACAAKELGIVNNFCLPPPLKPLPEVEQSLLRALIHELQPA</sequence>
<evidence type="ECO:0000256" key="1">
    <source>
        <dbReference type="ARBA" id="ARBA00023239"/>
    </source>
</evidence>
<dbReference type="EMBL" id="JBIWXY010000001">
    <property type="protein sequence ID" value="MFJ5445976.1"/>
    <property type="molecule type" value="Genomic_DNA"/>
</dbReference>
<dbReference type="RefSeq" id="WP_400880968.1">
    <property type="nucleotide sequence ID" value="NZ_JBIWXY010000001.1"/>
</dbReference>
<dbReference type="PANTHER" id="PTHR42849:SF1">
    <property type="entry name" value="N-ACETYLNEURAMINATE LYASE"/>
    <property type="match status" value="1"/>
</dbReference>
<keyword evidence="4" id="KW-1185">Reference proteome</keyword>
<evidence type="ECO:0000313" key="4">
    <source>
        <dbReference type="Proteomes" id="UP001617669"/>
    </source>
</evidence>
<evidence type="ECO:0000313" key="3">
    <source>
        <dbReference type="EMBL" id="MFJ5445976.1"/>
    </source>
</evidence>
<organism evidence="3 4">
    <name type="scientific">Methylobacillus methanolivorans</name>
    <dbReference type="NCBI Taxonomy" id="1848927"/>
    <lineage>
        <taxon>Bacteria</taxon>
        <taxon>Pseudomonadati</taxon>
        <taxon>Pseudomonadota</taxon>
        <taxon>Betaproteobacteria</taxon>
        <taxon>Nitrosomonadales</taxon>
        <taxon>Methylophilaceae</taxon>
        <taxon>Methylobacillus</taxon>
    </lineage>
</organism>
<accession>A0ABW8GKS5</accession>
<dbReference type="PIRSF" id="PIRSF001365">
    <property type="entry name" value="DHDPS"/>
    <property type="match status" value="1"/>
</dbReference>
<keyword evidence="1 2" id="KW-0456">Lyase</keyword>
<evidence type="ECO:0000256" key="2">
    <source>
        <dbReference type="PIRNR" id="PIRNR001365"/>
    </source>
</evidence>
<comment type="similarity">
    <text evidence="2">Belongs to the DapA family.</text>
</comment>
<dbReference type="InterPro" id="IPR002220">
    <property type="entry name" value="DapA-like"/>
</dbReference>